<dbReference type="InterPro" id="IPR006860">
    <property type="entry name" value="FecR"/>
</dbReference>
<organism evidence="4 5">
    <name type="scientific">Flavobacterium rhizosphaerae</name>
    <dbReference type="NCBI Taxonomy" id="3163298"/>
    <lineage>
        <taxon>Bacteria</taxon>
        <taxon>Pseudomonadati</taxon>
        <taxon>Bacteroidota</taxon>
        <taxon>Flavobacteriia</taxon>
        <taxon>Flavobacteriales</taxon>
        <taxon>Flavobacteriaceae</taxon>
        <taxon>Flavobacterium</taxon>
    </lineage>
</organism>
<dbReference type="PANTHER" id="PTHR30273:SF2">
    <property type="entry name" value="PROTEIN FECR"/>
    <property type="match status" value="1"/>
</dbReference>
<feature type="domain" description="FecR protein" evidence="2">
    <location>
        <begin position="104"/>
        <end position="194"/>
    </location>
</feature>
<keyword evidence="1" id="KW-0472">Membrane</keyword>
<dbReference type="EMBL" id="JBELPZ010000001">
    <property type="protein sequence ID" value="MFL9842795.1"/>
    <property type="molecule type" value="Genomic_DNA"/>
</dbReference>
<keyword evidence="1" id="KW-0812">Transmembrane</keyword>
<dbReference type="InterPro" id="IPR032508">
    <property type="entry name" value="FecR_C"/>
</dbReference>
<dbReference type="RefSeq" id="WP_408083017.1">
    <property type="nucleotide sequence ID" value="NZ_JBELPZ010000001.1"/>
</dbReference>
<proteinExistence type="predicted"/>
<dbReference type="Pfam" id="PF04773">
    <property type="entry name" value="FecR"/>
    <property type="match status" value="1"/>
</dbReference>
<dbReference type="Pfam" id="PF16344">
    <property type="entry name" value="FecR_C"/>
    <property type="match status" value="1"/>
</dbReference>
<comment type="caution">
    <text evidence="4">The sequence shown here is derived from an EMBL/GenBank/DDBJ whole genome shotgun (WGS) entry which is preliminary data.</text>
</comment>
<dbReference type="PIRSF" id="PIRSF018266">
    <property type="entry name" value="FecR"/>
    <property type="match status" value="1"/>
</dbReference>
<dbReference type="Proteomes" id="UP001629156">
    <property type="component" value="Unassembled WGS sequence"/>
</dbReference>
<dbReference type="PANTHER" id="PTHR30273">
    <property type="entry name" value="PERIPLASMIC SIGNAL SENSOR AND SIGMA FACTOR ACTIVATOR FECR-RELATED"/>
    <property type="match status" value="1"/>
</dbReference>
<keyword evidence="5" id="KW-1185">Reference proteome</keyword>
<keyword evidence="1" id="KW-1133">Transmembrane helix</keyword>
<reference evidence="4 5" key="1">
    <citation type="submission" date="2024-06" db="EMBL/GenBank/DDBJ databases">
        <authorList>
            <person name="Kaempfer P."/>
            <person name="Viver T."/>
        </authorList>
    </citation>
    <scope>NUCLEOTIDE SEQUENCE [LARGE SCALE GENOMIC DNA]</scope>
    <source>
        <strain evidence="4 5">ST-119</strain>
    </source>
</reference>
<dbReference type="Gene3D" id="2.60.120.1440">
    <property type="match status" value="1"/>
</dbReference>
<sequence>MANQQKHYLHKLIENAGKKTGTEEELLENFMASEYRNAGWDDATMGSRQAASEKILTGIQKRIQRKKRLKRSYIYIAAASIALVLGISFFTLHEPQVKMLSFKTGNAVDSIHLQDGSSIYLSANSVLKYPEYFTGNERNVTLLKGNAFFDVAKNPQHPFIITSGKLKTRVLGTSFHIRLLKDRCNVVVLTGRVKVTSPTQHVNLVPGEEALFKTGSLTKRNAHKRKLVNWYTQDINLDNVTLDEVIRVLRYKYGVGFEPENDKILDKKLTVYILKDAALNDVLQQINYITNLKFEHYAETIKIIDTP</sequence>
<evidence type="ECO:0000259" key="2">
    <source>
        <dbReference type="Pfam" id="PF04773"/>
    </source>
</evidence>
<dbReference type="InterPro" id="IPR012373">
    <property type="entry name" value="Ferrdict_sens_TM"/>
</dbReference>
<evidence type="ECO:0000313" key="4">
    <source>
        <dbReference type="EMBL" id="MFL9842795.1"/>
    </source>
</evidence>
<feature type="domain" description="Protein FecR C-terminal" evidence="3">
    <location>
        <begin position="235"/>
        <end position="301"/>
    </location>
</feature>
<accession>A0ABW8YU91</accession>
<evidence type="ECO:0000256" key="1">
    <source>
        <dbReference type="SAM" id="Phobius"/>
    </source>
</evidence>
<protein>
    <submittedName>
        <fullName evidence="4">FecR domain-containing protein</fullName>
    </submittedName>
</protein>
<name>A0ABW8YU91_9FLAO</name>
<gene>
    <name evidence="4" type="ORF">ABS766_00035</name>
</gene>
<feature type="transmembrane region" description="Helical" evidence="1">
    <location>
        <begin position="72"/>
        <end position="92"/>
    </location>
</feature>
<evidence type="ECO:0000313" key="5">
    <source>
        <dbReference type="Proteomes" id="UP001629156"/>
    </source>
</evidence>
<evidence type="ECO:0000259" key="3">
    <source>
        <dbReference type="Pfam" id="PF16344"/>
    </source>
</evidence>
<dbReference type="Gene3D" id="3.55.50.30">
    <property type="match status" value="1"/>
</dbReference>